<reference evidence="2" key="1">
    <citation type="journal article" date="2019" name="Int. J. Syst. Evol. Microbiol.">
        <title>The Global Catalogue of Microorganisms (GCM) 10K type strain sequencing project: providing services to taxonomists for standard genome sequencing and annotation.</title>
        <authorList>
            <consortium name="The Broad Institute Genomics Platform"/>
            <consortium name="The Broad Institute Genome Sequencing Center for Infectious Disease"/>
            <person name="Wu L."/>
            <person name="Ma J."/>
        </authorList>
    </citation>
    <scope>NUCLEOTIDE SEQUENCE [LARGE SCALE GENOMIC DNA]</scope>
    <source>
        <strain evidence="2">XZYJ18</strain>
    </source>
</reference>
<dbReference type="RefSeq" id="WP_378024171.1">
    <property type="nucleotide sequence ID" value="NZ_JBHSKG010000020.1"/>
</dbReference>
<keyword evidence="2" id="KW-1185">Reference proteome</keyword>
<evidence type="ECO:0000313" key="1">
    <source>
        <dbReference type="EMBL" id="MFC5142039.1"/>
    </source>
</evidence>
<evidence type="ECO:0000313" key="2">
    <source>
        <dbReference type="Proteomes" id="UP001596175"/>
    </source>
</evidence>
<comment type="caution">
    <text evidence="1">The sequence shown here is derived from an EMBL/GenBank/DDBJ whole genome shotgun (WGS) entry which is preliminary data.</text>
</comment>
<sequence>MTYDEDRYYRDHPERIDSETAVGYVYAVPPGITLSEGDLVILVEFVDEDEEDEEDDDTVAVVLGLGYGPNTWRGSLSPIIRRARTARRD</sequence>
<proteinExistence type="predicted"/>
<organism evidence="1 2">
    <name type="scientific">Actinomycetospora rhizophila</name>
    <dbReference type="NCBI Taxonomy" id="1416876"/>
    <lineage>
        <taxon>Bacteria</taxon>
        <taxon>Bacillati</taxon>
        <taxon>Actinomycetota</taxon>
        <taxon>Actinomycetes</taxon>
        <taxon>Pseudonocardiales</taxon>
        <taxon>Pseudonocardiaceae</taxon>
        <taxon>Actinomycetospora</taxon>
    </lineage>
</organism>
<dbReference type="Proteomes" id="UP001596175">
    <property type="component" value="Unassembled WGS sequence"/>
</dbReference>
<name>A0ABV9ZL55_9PSEU</name>
<accession>A0ABV9ZL55</accession>
<dbReference type="EMBL" id="JBHSKG010000020">
    <property type="protein sequence ID" value="MFC5142039.1"/>
    <property type="molecule type" value="Genomic_DNA"/>
</dbReference>
<protein>
    <submittedName>
        <fullName evidence="1">Uncharacterized protein</fullName>
    </submittedName>
</protein>
<gene>
    <name evidence="1" type="ORF">ACFPK1_27665</name>
</gene>